<dbReference type="FunFam" id="3.40.605.10:FF:000007">
    <property type="entry name" value="NAD/NADP-dependent betaine aldehyde dehydrogenase"/>
    <property type="match status" value="1"/>
</dbReference>
<dbReference type="InterPro" id="IPR016161">
    <property type="entry name" value="Ald_DH/histidinol_DH"/>
</dbReference>
<sequence length="476" mass="51284">MSESTHPGKPAVIENRLFINGEFVPSRSGKKFDLYNPATEALSASVYEADGEDVDRAVAAAKAAFPAWSELGGMQRAVYLNRWADLLEKNLAEISYLDAICMGKPAYNDAIAHYIPTIVRFFAAKAFDVTGESSLNTPDFINISLRQPFGVCGAIIPWNGPCVMLVQKAAGALITGNTLVMKSSEKAPLSCLVAARCAREAGLPAGVFNLLNGYGRPCGEAIARHLEIRKISFTGSTLTGKAIQRMAAESNLKSVTLELGGKSPLVIWDDADLAKAVPAAATSILLNTGQACFASSRIYVHQRIAPDFLDRLTSAMTAHGASGDPLARDTTRGPQADKQQFERVMSYLSLARDGHITTPLGGTRGPEPGYFIAPTILTDVPETSRLMKEEIFGPVVIVNTFHDEDEVMQKANDTEYGLYASVFTRDLGRALRAAKRLEAGTVGVNCTSPTLAFDMPFGGRYASDYWTELKSVLISL</sequence>
<comment type="caution">
    <text evidence="9">The sequence shown here is derived from an EMBL/GenBank/DDBJ whole genome shotgun (WGS) entry which is preliminary data.</text>
</comment>
<dbReference type="Pfam" id="PF00171">
    <property type="entry name" value="Aldedh"/>
    <property type="match status" value="1"/>
</dbReference>
<gene>
    <name evidence="9" type="ORF">BO70DRAFT_385414</name>
</gene>
<dbReference type="SUPFAM" id="SSF53720">
    <property type="entry name" value="ALDH-like"/>
    <property type="match status" value="1"/>
</dbReference>
<evidence type="ECO:0000256" key="5">
    <source>
        <dbReference type="ARBA" id="ARBA00049194"/>
    </source>
</evidence>
<dbReference type="GeneID" id="37067971"/>
<dbReference type="InterPro" id="IPR016163">
    <property type="entry name" value="Ald_DH_C"/>
</dbReference>
<evidence type="ECO:0000256" key="7">
    <source>
        <dbReference type="RuleBase" id="RU003345"/>
    </source>
</evidence>
<dbReference type="AlphaFoldDB" id="A0A317WS57"/>
<dbReference type="PROSITE" id="PS00687">
    <property type="entry name" value="ALDEHYDE_DEHYDR_GLU"/>
    <property type="match status" value="1"/>
</dbReference>
<evidence type="ECO:0000259" key="8">
    <source>
        <dbReference type="Pfam" id="PF00171"/>
    </source>
</evidence>
<dbReference type="Proteomes" id="UP000247233">
    <property type="component" value="Unassembled WGS sequence"/>
</dbReference>
<dbReference type="GO" id="GO:0004029">
    <property type="term" value="F:aldehyde dehydrogenase (NAD+) activity"/>
    <property type="evidence" value="ECO:0007669"/>
    <property type="project" value="UniProtKB-EC"/>
</dbReference>
<reference evidence="9 10" key="1">
    <citation type="submission" date="2016-12" db="EMBL/GenBank/DDBJ databases">
        <title>The genomes of Aspergillus section Nigri reveals drivers in fungal speciation.</title>
        <authorList>
            <consortium name="DOE Joint Genome Institute"/>
            <person name="Vesth T.C."/>
            <person name="Nybo J."/>
            <person name="Theobald S."/>
            <person name="Brandl J."/>
            <person name="Frisvad J.C."/>
            <person name="Nielsen K.F."/>
            <person name="Lyhne E.K."/>
            <person name="Kogle M.E."/>
            <person name="Kuo A."/>
            <person name="Riley R."/>
            <person name="Clum A."/>
            <person name="Nolan M."/>
            <person name="Lipzen A."/>
            <person name="Salamov A."/>
            <person name="Henrissat B."/>
            <person name="Wiebenga A."/>
            <person name="De Vries R.P."/>
            <person name="Grigoriev I.V."/>
            <person name="Mortensen U.H."/>
            <person name="Andersen M.R."/>
            <person name="Baker S.E."/>
        </authorList>
    </citation>
    <scope>NUCLEOTIDE SEQUENCE [LARGE SCALE GENOMIC DNA]</scope>
    <source>
        <strain evidence="9 10">CBS 117.55</strain>
    </source>
</reference>
<dbReference type="InterPro" id="IPR015590">
    <property type="entry name" value="Aldehyde_DH_dom"/>
</dbReference>
<keyword evidence="10" id="KW-1185">Reference proteome</keyword>
<evidence type="ECO:0000313" key="10">
    <source>
        <dbReference type="Proteomes" id="UP000247233"/>
    </source>
</evidence>
<organism evidence="9 10">
    <name type="scientific">Aspergillus heteromorphus CBS 117.55</name>
    <dbReference type="NCBI Taxonomy" id="1448321"/>
    <lineage>
        <taxon>Eukaryota</taxon>
        <taxon>Fungi</taxon>
        <taxon>Dikarya</taxon>
        <taxon>Ascomycota</taxon>
        <taxon>Pezizomycotina</taxon>
        <taxon>Eurotiomycetes</taxon>
        <taxon>Eurotiomycetidae</taxon>
        <taxon>Eurotiales</taxon>
        <taxon>Aspergillaceae</taxon>
        <taxon>Aspergillus</taxon>
        <taxon>Aspergillus subgen. Circumdati</taxon>
    </lineage>
</organism>
<evidence type="ECO:0000256" key="6">
    <source>
        <dbReference type="PROSITE-ProRule" id="PRU10007"/>
    </source>
</evidence>
<dbReference type="STRING" id="1448321.A0A317WS57"/>
<dbReference type="PANTHER" id="PTHR11699">
    <property type="entry name" value="ALDEHYDE DEHYDROGENASE-RELATED"/>
    <property type="match status" value="1"/>
</dbReference>
<dbReference type="InterPro" id="IPR029510">
    <property type="entry name" value="Ald_DH_CS_GLU"/>
</dbReference>
<dbReference type="VEuPathDB" id="FungiDB:BO70DRAFT_385414"/>
<name>A0A317WS57_9EURO</name>
<dbReference type="OrthoDB" id="310895at2759"/>
<feature type="domain" description="Aldehyde dehydrogenase" evidence="8">
    <location>
        <begin position="23"/>
        <end position="464"/>
    </location>
</feature>
<evidence type="ECO:0000313" key="9">
    <source>
        <dbReference type="EMBL" id="PWY88152.1"/>
    </source>
</evidence>
<dbReference type="InterPro" id="IPR016162">
    <property type="entry name" value="Ald_DH_N"/>
</dbReference>
<comment type="catalytic activity">
    <reaction evidence="5">
        <text>an aldehyde + NAD(+) + H2O = a carboxylate + NADH + 2 H(+)</text>
        <dbReference type="Rhea" id="RHEA:16185"/>
        <dbReference type="ChEBI" id="CHEBI:15377"/>
        <dbReference type="ChEBI" id="CHEBI:15378"/>
        <dbReference type="ChEBI" id="CHEBI:17478"/>
        <dbReference type="ChEBI" id="CHEBI:29067"/>
        <dbReference type="ChEBI" id="CHEBI:57540"/>
        <dbReference type="ChEBI" id="CHEBI:57945"/>
        <dbReference type="EC" id="1.2.1.3"/>
    </reaction>
</comment>
<feature type="active site" evidence="6">
    <location>
        <position position="258"/>
    </location>
</feature>
<evidence type="ECO:0000256" key="4">
    <source>
        <dbReference type="ARBA" id="ARBA00024226"/>
    </source>
</evidence>
<dbReference type="Gene3D" id="3.40.309.10">
    <property type="entry name" value="Aldehyde Dehydrogenase, Chain A, domain 2"/>
    <property type="match status" value="1"/>
</dbReference>
<dbReference type="RefSeq" id="XP_025401688.1">
    <property type="nucleotide sequence ID" value="XM_025545734.1"/>
</dbReference>
<comment type="pathway">
    <text evidence="1">Mycotoxin biosynthesis.</text>
</comment>
<dbReference type="EMBL" id="MSFL01000005">
    <property type="protein sequence ID" value="PWY88152.1"/>
    <property type="molecule type" value="Genomic_DNA"/>
</dbReference>
<dbReference type="FunFam" id="3.40.309.10:FF:000012">
    <property type="entry name" value="Betaine aldehyde dehydrogenase"/>
    <property type="match status" value="1"/>
</dbReference>
<protein>
    <recommendedName>
        <fullName evidence="4">aldehyde dehydrogenase (NAD(+))</fullName>
        <ecNumber evidence="4">1.2.1.3</ecNumber>
    </recommendedName>
</protein>
<proteinExistence type="inferred from homology"/>
<evidence type="ECO:0000256" key="3">
    <source>
        <dbReference type="ARBA" id="ARBA00023002"/>
    </source>
</evidence>
<keyword evidence="3 7" id="KW-0560">Oxidoreductase</keyword>
<evidence type="ECO:0000256" key="1">
    <source>
        <dbReference type="ARBA" id="ARBA00004685"/>
    </source>
</evidence>
<dbReference type="EC" id="1.2.1.3" evidence="4"/>
<evidence type="ECO:0000256" key="2">
    <source>
        <dbReference type="ARBA" id="ARBA00009986"/>
    </source>
</evidence>
<accession>A0A317WS57</accession>
<comment type="similarity">
    <text evidence="2 7">Belongs to the aldehyde dehydrogenase family.</text>
</comment>
<dbReference type="Gene3D" id="3.40.605.10">
    <property type="entry name" value="Aldehyde Dehydrogenase, Chain A, domain 1"/>
    <property type="match status" value="1"/>
</dbReference>